<name>A0A6A3HY36_9STRA</name>
<sequence>MSSPSRCKPSDLEIGLPSVIDYILPGKIELAMNVPDGINRDELTSGYMIHHAAVDFGVSLINKLLTTTARAR</sequence>
<proteinExistence type="predicted"/>
<evidence type="ECO:0000313" key="4">
    <source>
        <dbReference type="Proteomes" id="UP000435112"/>
    </source>
</evidence>
<dbReference type="AlphaFoldDB" id="A0A6A3HY36"/>
<dbReference type="EMBL" id="QXFV01003583">
    <property type="protein sequence ID" value="KAE8975509.1"/>
    <property type="molecule type" value="Genomic_DNA"/>
</dbReference>
<comment type="caution">
    <text evidence="1">The sequence shown here is derived from an EMBL/GenBank/DDBJ whole genome shotgun (WGS) entry which is preliminary data.</text>
</comment>
<dbReference type="EMBL" id="QXFU01002638">
    <property type="protein sequence ID" value="KAE8983311.1"/>
    <property type="molecule type" value="Genomic_DNA"/>
</dbReference>
<evidence type="ECO:0000313" key="1">
    <source>
        <dbReference type="EMBL" id="KAE8975509.1"/>
    </source>
</evidence>
<evidence type="ECO:0000313" key="2">
    <source>
        <dbReference type="EMBL" id="KAE8983311.1"/>
    </source>
</evidence>
<protein>
    <submittedName>
        <fullName evidence="1">Uncharacterized protein</fullName>
    </submittedName>
</protein>
<dbReference type="Gene3D" id="3.40.50.1380">
    <property type="entry name" value="Methylglyoxal synthase-like domain"/>
    <property type="match status" value="1"/>
</dbReference>
<dbReference type="Proteomes" id="UP000429607">
    <property type="component" value="Unassembled WGS sequence"/>
</dbReference>
<dbReference type="Proteomes" id="UP000435112">
    <property type="component" value="Unassembled WGS sequence"/>
</dbReference>
<organism evidence="1 3">
    <name type="scientific">Phytophthora rubi</name>
    <dbReference type="NCBI Taxonomy" id="129364"/>
    <lineage>
        <taxon>Eukaryota</taxon>
        <taxon>Sar</taxon>
        <taxon>Stramenopiles</taxon>
        <taxon>Oomycota</taxon>
        <taxon>Peronosporomycetes</taxon>
        <taxon>Peronosporales</taxon>
        <taxon>Peronosporaceae</taxon>
        <taxon>Phytophthora</taxon>
    </lineage>
</organism>
<accession>A0A6A3HY36</accession>
<reference evidence="3 4" key="1">
    <citation type="submission" date="2018-09" db="EMBL/GenBank/DDBJ databases">
        <title>Genomic investigation of the strawberry pathogen Phytophthora fragariae indicates pathogenicity is determined by transcriptional variation in three key races.</title>
        <authorList>
            <person name="Adams T.M."/>
            <person name="Armitage A.D."/>
            <person name="Sobczyk M.K."/>
            <person name="Bates H.J."/>
            <person name="Dunwell J.M."/>
            <person name="Nellist C.F."/>
            <person name="Harrison R.J."/>
        </authorList>
    </citation>
    <scope>NUCLEOTIDE SEQUENCE [LARGE SCALE GENOMIC DNA]</scope>
    <source>
        <strain evidence="1 3">SCRP249</strain>
        <strain evidence="2 4">SCRP324</strain>
    </source>
</reference>
<evidence type="ECO:0000313" key="3">
    <source>
        <dbReference type="Proteomes" id="UP000429607"/>
    </source>
</evidence>
<gene>
    <name evidence="1" type="ORF">PR001_g25680</name>
    <name evidence="2" type="ORF">PR002_g23291</name>
</gene>
<dbReference type="OrthoDB" id="434at2759"/>
<dbReference type="InterPro" id="IPR036914">
    <property type="entry name" value="MGS-like_dom_sf"/>
</dbReference>